<dbReference type="RefSeq" id="XP_066693451.1">
    <property type="nucleotide sequence ID" value="XM_066851213.1"/>
</dbReference>
<dbReference type="EMBL" id="JAQQWE010000010">
    <property type="protein sequence ID" value="KAK7938123.1"/>
    <property type="molecule type" value="Genomic_DNA"/>
</dbReference>
<evidence type="ECO:0000313" key="1">
    <source>
        <dbReference type="EMBL" id="KAK7938123.1"/>
    </source>
</evidence>
<gene>
    <name evidence="1" type="ORF">PG986_014991</name>
</gene>
<reference evidence="1 2" key="1">
    <citation type="submission" date="2023-01" db="EMBL/GenBank/DDBJ databases">
        <title>Analysis of 21 Apiospora genomes using comparative genomics revels a genus with tremendous synthesis potential of carbohydrate active enzymes and secondary metabolites.</title>
        <authorList>
            <person name="Sorensen T."/>
        </authorList>
    </citation>
    <scope>NUCLEOTIDE SEQUENCE [LARGE SCALE GENOMIC DNA]</scope>
    <source>
        <strain evidence="1 2">CBS 24483</strain>
    </source>
</reference>
<evidence type="ECO:0000313" key="2">
    <source>
        <dbReference type="Proteomes" id="UP001391051"/>
    </source>
</evidence>
<accession>A0ABR1PUV9</accession>
<keyword evidence="2" id="KW-1185">Reference proteome</keyword>
<protein>
    <submittedName>
        <fullName evidence="1">Uncharacterized protein</fullName>
    </submittedName>
</protein>
<name>A0ABR1PUV9_9PEZI</name>
<dbReference type="GeneID" id="92084275"/>
<proteinExistence type="predicted"/>
<comment type="caution">
    <text evidence="1">The sequence shown here is derived from an EMBL/GenBank/DDBJ whole genome shotgun (WGS) entry which is preliminary data.</text>
</comment>
<dbReference type="Proteomes" id="UP001391051">
    <property type="component" value="Unassembled WGS sequence"/>
</dbReference>
<organism evidence="1 2">
    <name type="scientific">Apiospora aurea</name>
    <dbReference type="NCBI Taxonomy" id="335848"/>
    <lineage>
        <taxon>Eukaryota</taxon>
        <taxon>Fungi</taxon>
        <taxon>Dikarya</taxon>
        <taxon>Ascomycota</taxon>
        <taxon>Pezizomycotina</taxon>
        <taxon>Sordariomycetes</taxon>
        <taxon>Xylariomycetidae</taxon>
        <taxon>Amphisphaeriales</taxon>
        <taxon>Apiosporaceae</taxon>
        <taxon>Apiospora</taxon>
    </lineage>
</organism>
<sequence length="118" mass="12659">MLGLEAKFEQTWPLMLPGGVSGEGLGELQLSAKVWDRPAALGAFRGLELQAAQDNGAIFSTARKDEHGRVQSAGDSSFPFEQWGYVSRGKDGRRCYKSPTRIGLACNPTLGSARAEAC</sequence>